<dbReference type="EMBL" id="CADEHS020000024">
    <property type="protein sequence ID" value="CAG9948376.1"/>
    <property type="molecule type" value="Genomic_DNA"/>
</dbReference>
<dbReference type="Proteomes" id="UP000836387">
    <property type="component" value="Unassembled WGS sequence"/>
</dbReference>
<proteinExistence type="predicted"/>
<reference evidence="1" key="2">
    <citation type="submission" date="2021-10" db="EMBL/GenBank/DDBJ databases">
        <authorList>
            <person name="Piombo E."/>
        </authorList>
    </citation>
    <scope>NUCLEOTIDE SEQUENCE</scope>
</reference>
<keyword evidence="2" id="KW-1185">Reference proteome</keyword>
<protein>
    <submittedName>
        <fullName evidence="1">Uncharacterized protein</fullName>
    </submittedName>
</protein>
<reference evidence="1" key="1">
    <citation type="submission" date="2020-04" db="EMBL/GenBank/DDBJ databases">
        <authorList>
            <person name="Broberg M."/>
        </authorList>
    </citation>
    <scope>NUCLEOTIDE SEQUENCE</scope>
</reference>
<accession>A0ACA9U4Y0</accession>
<organism evidence="1 2">
    <name type="scientific">Clonostachys rosea f. rosea IK726</name>
    <dbReference type="NCBI Taxonomy" id="1349383"/>
    <lineage>
        <taxon>Eukaryota</taxon>
        <taxon>Fungi</taxon>
        <taxon>Dikarya</taxon>
        <taxon>Ascomycota</taxon>
        <taxon>Pezizomycotina</taxon>
        <taxon>Sordariomycetes</taxon>
        <taxon>Hypocreomycetidae</taxon>
        <taxon>Hypocreales</taxon>
        <taxon>Bionectriaceae</taxon>
        <taxon>Clonostachys</taxon>
    </lineage>
</organism>
<sequence>MLCALCVSIFQDPQLEGHHHKSRQNLVLASENGCKICSILARHHPEQRGVVINFSWPLQYKLSKGEGWSPHVELLIFQKRADGTNDKVCFKEEIYIHVSHAQSFPPHYSDFINLATADLETAPFMVRPDVTTGRDIPDHTGHEAVAQLAKEWHEECKRNHACEDFYQHRQVGWYPKRLVHVGQHGQRPRLVLRDEDGLHGPYATLSHCWGENPEFFMLNADNLEDFRKEIPLERLAASFQDVILTCQRLQIPYVWIDSLCILQAGSTSQSDWLFHANEMHKVYLNCELNIAIDVSANPHEGAFRQRNPRILQDCFTWTPFHDYSDFPQESLKREPDTESENKALFDPQHRERSSPSKAAQINLCAIFTIEDFSYSRLSLPLSRRAWVFQEAILSPRTLHFGSDRIWWACAKRTTLSECMPNSVANGTGQGFDCLYQSSFNIERGSSNTLILYFEYLTIYTDRELSHPREDKLVAFAAIARLCAPWFGGDYCAGIFRNIMPWGLLWYSQPQAFNPRPDSYRAPSWSWASLDDRVFFDYHDREPNILAHVIDVSVQLVDTRDPFGQVKSAALTLQGPLISSQALVGKGSTTQSRLAVSTLLDEKILLEPDDYYWSFRCSQPEQHPDYYPSLGKNLHFLCIGEMECSLVWEHTSGTYGLILRKIDNGSFLRVGRWVARVGFIKRHAGTDCELQAETITIL</sequence>
<evidence type="ECO:0000313" key="2">
    <source>
        <dbReference type="Proteomes" id="UP000836387"/>
    </source>
</evidence>
<gene>
    <name evidence="1" type="ORF">CRV2_00013913</name>
</gene>
<evidence type="ECO:0000313" key="1">
    <source>
        <dbReference type="EMBL" id="CAG9948376.1"/>
    </source>
</evidence>
<name>A0ACA9U4Y0_BIOOC</name>
<comment type="caution">
    <text evidence="1">The sequence shown here is derived from an EMBL/GenBank/DDBJ whole genome shotgun (WGS) entry which is preliminary data.</text>
</comment>